<comment type="caution">
    <text evidence="1">The sequence shown here is derived from an EMBL/GenBank/DDBJ whole genome shotgun (WGS) entry which is preliminary data.</text>
</comment>
<evidence type="ECO:0000313" key="2">
    <source>
        <dbReference type="Proteomes" id="UP001603013"/>
    </source>
</evidence>
<dbReference type="RefSeq" id="WP_391932408.1">
    <property type="nucleotide sequence ID" value="NZ_JBIBSM010000001.1"/>
</dbReference>
<dbReference type="SUPFAM" id="SSF48498">
    <property type="entry name" value="Tetracyclin repressor-like, C-terminal domain"/>
    <property type="match status" value="1"/>
</dbReference>
<dbReference type="Gene3D" id="1.10.357.10">
    <property type="entry name" value="Tetracycline Repressor, domain 2"/>
    <property type="match status" value="1"/>
</dbReference>
<accession>A0ABW6Y446</accession>
<name>A0ABW6Y446_9ACTN</name>
<dbReference type="InterPro" id="IPR036271">
    <property type="entry name" value="Tet_transcr_reg_TetR-rel_C_sf"/>
</dbReference>
<dbReference type="EMBL" id="JBIBSM010000001">
    <property type="protein sequence ID" value="MFF8274528.1"/>
    <property type="molecule type" value="Genomic_DNA"/>
</dbReference>
<gene>
    <name evidence="1" type="ORF">ACF05T_00210</name>
</gene>
<keyword evidence="2" id="KW-1185">Reference proteome</keyword>
<proteinExistence type="predicted"/>
<sequence>MALTLHRELRERPHLVAMVHERGLTERTFLPAQRGLAHEVHAAGLRAARAAAVVRAVPFLVVGHVLVERDRERPPVQSPALWDAENTADPSLARAPVRPADGDRLLTTSVRALADGLLGSSCRDAPPHHRIDAR</sequence>
<evidence type="ECO:0000313" key="1">
    <source>
        <dbReference type="EMBL" id="MFF8274528.1"/>
    </source>
</evidence>
<reference evidence="1 2" key="1">
    <citation type="submission" date="2024-10" db="EMBL/GenBank/DDBJ databases">
        <title>The Natural Products Discovery Center: Release of the First 8490 Sequenced Strains for Exploring Actinobacteria Biosynthetic Diversity.</title>
        <authorList>
            <person name="Kalkreuter E."/>
            <person name="Kautsar S.A."/>
            <person name="Yang D."/>
            <person name="Bader C.D."/>
            <person name="Teijaro C.N."/>
            <person name="Fluegel L."/>
            <person name="Davis C.M."/>
            <person name="Simpson J.R."/>
            <person name="Lauterbach L."/>
            <person name="Steele A.D."/>
            <person name="Gui C."/>
            <person name="Meng S."/>
            <person name="Li G."/>
            <person name="Viehrig K."/>
            <person name="Ye F."/>
            <person name="Su P."/>
            <person name="Kiefer A.F."/>
            <person name="Nichols A."/>
            <person name="Cepeda A.J."/>
            <person name="Yan W."/>
            <person name="Fan B."/>
            <person name="Jiang Y."/>
            <person name="Adhikari A."/>
            <person name="Zheng C.-J."/>
            <person name="Schuster L."/>
            <person name="Cowan T.M."/>
            <person name="Smanski M.J."/>
            <person name="Chevrette M.G."/>
            <person name="De Carvalho L.P.S."/>
            <person name="Shen B."/>
        </authorList>
    </citation>
    <scope>NUCLEOTIDE SEQUENCE [LARGE SCALE GENOMIC DNA]</scope>
    <source>
        <strain evidence="1 2">NPDC015755</strain>
    </source>
</reference>
<organism evidence="1 2">
    <name type="scientific">Streptomyces lateritius</name>
    <dbReference type="NCBI Taxonomy" id="67313"/>
    <lineage>
        <taxon>Bacteria</taxon>
        <taxon>Bacillati</taxon>
        <taxon>Actinomycetota</taxon>
        <taxon>Actinomycetes</taxon>
        <taxon>Kitasatosporales</taxon>
        <taxon>Streptomycetaceae</taxon>
        <taxon>Streptomyces</taxon>
    </lineage>
</organism>
<protein>
    <submittedName>
        <fullName evidence="1">Uncharacterized protein</fullName>
    </submittedName>
</protein>
<dbReference type="Proteomes" id="UP001603013">
    <property type="component" value="Unassembled WGS sequence"/>
</dbReference>